<accession>A0A2P5XWT8</accession>
<evidence type="ECO:0000313" key="2">
    <source>
        <dbReference type="Proteomes" id="UP000239757"/>
    </source>
</evidence>
<dbReference type="OrthoDB" id="997890at2759"/>
<dbReference type="AlphaFoldDB" id="A0A2P5XWT8"/>
<sequence length="102" mass="11259">MACMAWNCGQSSSSFGSSRPCCYGWLEWTSLGDIMHKISACGTSLSSWQSNDPNGSKGTCLPEFDKKDLLYAIGVKFEGIIRFEINGDLCQLRINLDVQKPL</sequence>
<dbReference type="Proteomes" id="UP000239757">
    <property type="component" value="Unassembled WGS sequence"/>
</dbReference>
<reference evidence="1 2" key="1">
    <citation type="submission" date="2015-01" db="EMBL/GenBank/DDBJ databases">
        <title>Genome of allotetraploid Gossypium barbadense reveals genomic plasticity and fiber elongation in cotton evolution.</title>
        <authorList>
            <person name="Chen X."/>
            <person name="Liu X."/>
            <person name="Zhao B."/>
            <person name="Zheng H."/>
            <person name="Hu Y."/>
            <person name="Lu G."/>
            <person name="Yang C."/>
            <person name="Chen J."/>
            <person name="Shan C."/>
            <person name="Zhang L."/>
            <person name="Zhou Y."/>
            <person name="Wang L."/>
            <person name="Guo W."/>
            <person name="Bai Y."/>
            <person name="Ruan J."/>
            <person name="Shangguan X."/>
            <person name="Mao Y."/>
            <person name="Jiang J."/>
            <person name="Zhu Y."/>
            <person name="Lei J."/>
            <person name="Kang H."/>
            <person name="Chen S."/>
            <person name="He X."/>
            <person name="Wang R."/>
            <person name="Wang Y."/>
            <person name="Chen J."/>
            <person name="Wang L."/>
            <person name="Yu S."/>
            <person name="Wang B."/>
            <person name="Wei J."/>
            <person name="Song S."/>
            <person name="Lu X."/>
            <person name="Gao Z."/>
            <person name="Gu W."/>
            <person name="Deng X."/>
            <person name="Ma D."/>
            <person name="Wang S."/>
            <person name="Liang W."/>
            <person name="Fang L."/>
            <person name="Cai C."/>
            <person name="Zhu X."/>
            <person name="Zhou B."/>
            <person name="Zhang Y."/>
            <person name="Chen Z."/>
            <person name="Xu S."/>
            <person name="Zhu R."/>
            <person name="Wang S."/>
            <person name="Zhang T."/>
            <person name="Zhao G."/>
        </authorList>
    </citation>
    <scope>NUCLEOTIDE SEQUENCE [LARGE SCALE GENOMIC DNA]</scope>
    <source>
        <strain evidence="2">cv. Xinhai21</strain>
        <tissue evidence="1">Leaf</tissue>
    </source>
</reference>
<protein>
    <submittedName>
        <fullName evidence="1">Uncharacterized protein</fullName>
    </submittedName>
</protein>
<proteinExistence type="predicted"/>
<gene>
    <name evidence="1" type="ORF">GOBAR_AA12847</name>
</gene>
<dbReference type="EMBL" id="KZ664099">
    <property type="protein sequence ID" value="PPS07799.1"/>
    <property type="molecule type" value="Genomic_DNA"/>
</dbReference>
<organism evidence="1 2">
    <name type="scientific">Gossypium barbadense</name>
    <name type="common">Sea Island cotton</name>
    <name type="synonym">Hibiscus barbadensis</name>
    <dbReference type="NCBI Taxonomy" id="3634"/>
    <lineage>
        <taxon>Eukaryota</taxon>
        <taxon>Viridiplantae</taxon>
        <taxon>Streptophyta</taxon>
        <taxon>Embryophyta</taxon>
        <taxon>Tracheophyta</taxon>
        <taxon>Spermatophyta</taxon>
        <taxon>Magnoliopsida</taxon>
        <taxon>eudicotyledons</taxon>
        <taxon>Gunneridae</taxon>
        <taxon>Pentapetalae</taxon>
        <taxon>rosids</taxon>
        <taxon>malvids</taxon>
        <taxon>Malvales</taxon>
        <taxon>Malvaceae</taxon>
        <taxon>Malvoideae</taxon>
        <taxon>Gossypium</taxon>
    </lineage>
</organism>
<evidence type="ECO:0000313" key="1">
    <source>
        <dbReference type="EMBL" id="PPS07799.1"/>
    </source>
</evidence>
<name>A0A2P5XWT8_GOSBA</name>